<dbReference type="PANTHER" id="PTHR39181">
    <property type="entry name" value="TYROSINE-PROTEIN PHOSPHATASE YWQE"/>
    <property type="match status" value="1"/>
</dbReference>
<sequence>MVSIFGKNTYLVDLLGGITDFHNHILPGIDDGAKTVEESISLIKEFENIGINKFVATPHVMNDYYPNTIETIEDAFKKLKSNLSTSTHLDYSAEYMMDQNFTEIIENQNLLPIKDNKVLVEMSYFQPPININQILFNLQNNLFSPILAHPERYTYWHSRDLEKYKNIKSRGCNFQLNMLSLSNHYGKGIHKIALRLIENDLIDYISSDAHKLSHIENIKTIKISKKHIKSLNRIINNGQRLFAN</sequence>
<dbReference type="PANTHER" id="PTHR39181:SF1">
    <property type="entry name" value="TYROSINE-PROTEIN PHOSPHATASE YWQE"/>
    <property type="match status" value="1"/>
</dbReference>
<dbReference type="Gene3D" id="3.20.20.140">
    <property type="entry name" value="Metal-dependent hydrolases"/>
    <property type="match status" value="1"/>
</dbReference>
<evidence type="ECO:0000313" key="5">
    <source>
        <dbReference type="EMBL" id="GGG44678.1"/>
    </source>
</evidence>
<dbReference type="PIRSF" id="PIRSF016557">
    <property type="entry name" value="Caps_synth_CpsB"/>
    <property type="match status" value="1"/>
</dbReference>
<accession>A0ABQ1WWC8</accession>
<keyword evidence="6" id="KW-1185">Reference proteome</keyword>
<protein>
    <recommendedName>
        <fullName evidence="2">protein-tyrosine-phosphatase</fullName>
        <ecNumber evidence="2">3.1.3.48</ecNumber>
    </recommendedName>
</protein>
<dbReference type="InterPro" id="IPR016667">
    <property type="entry name" value="Caps_polysacc_synth_CpsB/CapC"/>
</dbReference>
<name>A0ABQ1WWC8_9FLAO</name>
<comment type="catalytic activity">
    <reaction evidence="4">
        <text>O-phospho-L-tyrosyl-[protein] + H2O = L-tyrosyl-[protein] + phosphate</text>
        <dbReference type="Rhea" id="RHEA:10684"/>
        <dbReference type="Rhea" id="RHEA-COMP:10136"/>
        <dbReference type="Rhea" id="RHEA-COMP:20101"/>
        <dbReference type="ChEBI" id="CHEBI:15377"/>
        <dbReference type="ChEBI" id="CHEBI:43474"/>
        <dbReference type="ChEBI" id="CHEBI:46858"/>
        <dbReference type="ChEBI" id="CHEBI:61978"/>
        <dbReference type="EC" id="3.1.3.48"/>
    </reaction>
</comment>
<dbReference type="SUPFAM" id="SSF89550">
    <property type="entry name" value="PHP domain-like"/>
    <property type="match status" value="1"/>
</dbReference>
<organism evidence="5 6">
    <name type="scientific">Christiangramia forsetii</name>
    <dbReference type="NCBI Taxonomy" id="411153"/>
    <lineage>
        <taxon>Bacteria</taxon>
        <taxon>Pseudomonadati</taxon>
        <taxon>Bacteroidota</taxon>
        <taxon>Flavobacteriia</taxon>
        <taxon>Flavobacteriales</taxon>
        <taxon>Flavobacteriaceae</taxon>
        <taxon>Christiangramia</taxon>
    </lineage>
</organism>
<evidence type="ECO:0000256" key="2">
    <source>
        <dbReference type="ARBA" id="ARBA00013064"/>
    </source>
</evidence>
<evidence type="ECO:0000256" key="3">
    <source>
        <dbReference type="ARBA" id="ARBA00022801"/>
    </source>
</evidence>
<evidence type="ECO:0000256" key="1">
    <source>
        <dbReference type="ARBA" id="ARBA00005750"/>
    </source>
</evidence>
<evidence type="ECO:0000256" key="4">
    <source>
        <dbReference type="ARBA" id="ARBA00051722"/>
    </source>
</evidence>
<gene>
    <name evidence="5" type="ORF">GCM10011532_30840</name>
</gene>
<comment type="similarity">
    <text evidence="1">Belongs to the metallo-dependent hydrolases superfamily. CpsB/CapC family.</text>
</comment>
<dbReference type="InterPro" id="IPR016195">
    <property type="entry name" value="Pol/histidinol_Pase-like"/>
</dbReference>
<dbReference type="EC" id="3.1.3.48" evidence="2"/>
<comment type="caution">
    <text evidence="5">The sequence shown here is derived from an EMBL/GenBank/DDBJ whole genome shotgun (WGS) entry which is preliminary data.</text>
</comment>
<dbReference type="Proteomes" id="UP000605733">
    <property type="component" value="Unassembled WGS sequence"/>
</dbReference>
<evidence type="ECO:0000313" key="6">
    <source>
        <dbReference type="Proteomes" id="UP000605733"/>
    </source>
</evidence>
<keyword evidence="3" id="KW-0378">Hydrolase</keyword>
<reference evidence="6" key="1">
    <citation type="journal article" date="2019" name="Int. J. Syst. Evol. Microbiol.">
        <title>The Global Catalogue of Microorganisms (GCM) 10K type strain sequencing project: providing services to taxonomists for standard genome sequencing and annotation.</title>
        <authorList>
            <consortium name="The Broad Institute Genomics Platform"/>
            <consortium name="The Broad Institute Genome Sequencing Center for Infectious Disease"/>
            <person name="Wu L."/>
            <person name="Ma J."/>
        </authorList>
    </citation>
    <scope>NUCLEOTIDE SEQUENCE [LARGE SCALE GENOMIC DNA]</scope>
    <source>
        <strain evidence="6">CGMCC 1.15422</strain>
    </source>
</reference>
<dbReference type="EMBL" id="BMIX01000009">
    <property type="protein sequence ID" value="GGG44678.1"/>
    <property type="molecule type" value="Genomic_DNA"/>
</dbReference>
<proteinExistence type="inferred from homology"/>
<dbReference type="Pfam" id="PF19567">
    <property type="entry name" value="CpsB_CapC"/>
    <property type="match status" value="1"/>
</dbReference>